<feature type="region of interest" description="Disordered" evidence="1">
    <location>
        <begin position="115"/>
        <end position="148"/>
    </location>
</feature>
<dbReference type="AlphaFoldDB" id="A0A7S4JAJ4"/>
<protein>
    <recommendedName>
        <fullName evidence="3">Translation initiation factor beta propellor-like domain-containing protein</fullName>
    </recommendedName>
</protein>
<proteinExistence type="predicted"/>
<organism evidence="2">
    <name type="scientific">Guillardia theta</name>
    <name type="common">Cryptophyte</name>
    <name type="synonym">Cryptomonas phi</name>
    <dbReference type="NCBI Taxonomy" id="55529"/>
    <lineage>
        <taxon>Eukaryota</taxon>
        <taxon>Cryptophyceae</taxon>
        <taxon>Pyrenomonadales</taxon>
        <taxon>Geminigeraceae</taxon>
        <taxon>Guillardia</taxon>
    </lineage>
</organism>
<dbReference type="InterPro" id="IPR011659">
    <property type="entry name" value="WD40"/>
</dbReference>
<dbReference type="InterPro" id="IPR015943">
    <property type="entry name" value="WD40/YVTN_repeat-like_dom_sf"/>
</dbReference>
<dbReference type="Gene3D" id="2.130.10.10">
    <property type="entry name" value="YVTN repeat-like/Quinoprotein amine dehydrogenase"/>
    <property type="match status" value="1"/>
</dbReference>
<accession>A0A7S4JAJ4</accession>
<sequence length="234" mass="26289">MSISKQGEGLCISLNDDGVLRFLSKRGVINFYRCTRNHVTLNSLTKNVFFEKMTWEKSKTKFATYSDSDPDGRILIWDVVTGRNQELLSYLEGAKVASWSPDGKRLAVWSKSESDSDSWLDSDEDSDMFDSDSDLWSESESENEDSSDYETVQLQIWEVETGSCSRVLQEFEGEIADVKWSQDGKKIVTQIQTDVEESMEIADSGYEVTFTVQKKKTGMDRLGGRDGEVSGAGG</sequence>
<evidence type="ECO:0000313" key="2">
    <source>
        <dbReference type="EMBL" id="CAE2257556.1"/>
    </source>
</evidence>
<dbReference type="EMBL" id="HBKN01005100">
    <property type="protein sequence ID" value="CAE2257556.1"/>
    <property type="molecule type" value="Transcribed_RNA"/>
</dbReference>
<dbReference type="Pfam" id="PF07676">
    <property type="entry name" value="PD40"/>
    <property type="match status" value="1"/>
</dbReference>
<dbReference type="SUPFAM" id="SSF82171">
    <property type="entry name" value="DPP6 N-terminal domain-like"/>
    <property type="match status" value="1"/>
</dbReference>
<reference evidence="2" key="1">
    <citation type="submission" date="2021-01" db="EMBL/GenBank/DDBJ databases">
        <authorList>
            <person name="Corre E."/>
            <person name="Pelletier E."/>
            <person name="Niang G."/>
            <person name="Scheremetjew M."/>
            <person name="Finn R."/>
            <person name="Kale V."/>
            <person name="Holt S."/>
            <person name="Cochrane G."/>
            <person name="Meng A."/>
            <person name="Brown T."/>
            <person name="Cohen L."/>
        </authorList>
    </citation>
    <scope>NUCLEOTIDE SEQUENCE</scope>
    <source>
        <strain evidence="2">CCMP 2712</strain>
    </source>
</reference>
<evidence type="ECO:0008006" key="3">
    <source>
        <dbReference type="Google" id="ProtNLM"/>
    </source>
</evidence>
<name>A0A7S4JAJ4_GUITH</name>
<evidence type="ECO:0000256" key="1">
    <source>
        <dbReference type="SAM" id="MobiDB-lite"/>
    </source>
</evidence>
<gene>
    <name evidence="2" type="ORF">GTHE00462_LOCUS4198</name>
</gene>